<dbReference type="OrthoDB" id="9811841at2"/>
<evidence type="ECO:0000256" key="4">
    <source>
        <dbReference type="ARBA" id="ARBA00020295"/>
    </source>
</evidence>
<proteinExistence type="inferred from homology"/>
<keyword evidence="12" id="KW-1185">Reference proteome</keyword>
<gene>
    <name evidence="11" type="ORF">SAMN04487772_107115</name>
</gene>
<sequence>MRSSGILMHISSLPSPYGIGTLGKEAYEFVDFLKRAKQTYWQILPINQTSYGDSPYQSFSGYAGNPYFIDLTMLCEKGYLENGVCELYNWGDNETKVDYATMYQSRYELLHIVFENFMEEIPDEFEIFCWEQREWLEDYALFMALKDAHNGQRWQLWEEPLKFREENALEDARAKYSAEILFWKMTQYFFFEQWHKLKSYANRQGIQIVGDVPIYVAADSVDVWKEPEQFYLDEDRKMIEVAGCPPDAFCEDGQLWGNPLFNWDVMKEDGYQWWTRRIAYVSQLYDVVRIDHFRGFESYYAIPYGEKTAKNGHWRKGPGLDLFQCLKEKLGALHIIVEDLGYLTDEVADMVKGSGFPGMKVLQFAFDIRETSNYLPHTYDRHCVVYTGTHDNDTLLGWVENAPEESVEYAKEYLRLDSTEGYNWGMMKAVWASVGDTAFVTMQDLLNLGSEARMNTPSTLGRNWLWRATKEQISDELAERIAENMNLYARI</sequence>
<dbReference type="Pfam" id="PF02446">
    <property type="entry name" value="Glyco_hydro_77"/>
    <property type="match status" value="1"/>
</dbReference>
<dbReference type="GO" id="GO:0004134">
    <property type="term" value="F:4-alpha-glucanotransferase activity"/>
    <property type="evidence" value="ECO:0007669"/>
    <property type="project" value="UniProtKB-EC"/>
</dbReference>
<dbReference type="SUPFAM" id="SSF51445">
    <property type="entry name" value="(Trans)glycosidases"/>
    <property type="match status" value="1"/>
</dbReference>
<dbReference type="Proteomes" id="UP000199800">
    <property type="component" value="Unassembled WGS sequence"/>
</dbReference>
<name>A0A1I0BHY7_9FIRM</name>
<organism evidence="11 12">
    <name type="scientific">[Clostridium] polysaccharolyticum</name>
    <dbReference type="NCBI Taxonomy" id="29364"/>
    <lineage>
        <taxon>Bacteria</taxon>
        <taxon>Bacillati</taxon>
        <taxon>Bacillota</taxon>
        <taxon>Clostridia</taxon>
        <taxon>Lachnospirales</taxon>
        <taxon>Lachnospiraceae</taxon>
    </lineage>
</organism>
<evidence type="ECO:0000313" key="11">
    <source>
        <dbReference type="EMBL" id="SET05846.1"/>
    </source>
</evidence>
<dbReference type="NCBIfam" id="TIGR00217">
    <property type="entry name" value="malQ"/>
    <property type="match status" value="1"/>
</dbReference>
<dbReference type="EMBL" id="FOHN01000007">
    <property type="protein sequence ID" value="SET05846.1"/>
    <property type="molecule type" value="Genomic_DNA"/>
</dbReference>
<reference evidence="11 12" key="1">
    <citation type="submission" date="2016-10" db="EMBL/GenBank/DDBJ databases">
        <authorList>
            <person name="de Groot N.N."/>
        </authorList>
    </citation>
    <scope>NUCLEOTIDE SEQUENCE [LARGE SCALE GENOMIC DNA]</scope>
    <source>
        <strain evidence="11 12">DSM 1801</strain>
    </source>
</reference>
<evidence type="ECO:0000256" key="6">
    <source>
        <dbReference type="ARBA" id="ARBA00022679"/>
    </source>
</evidence>
<evidence type="ECO:0000256" key="1">
    <source>
        <dbReference type="ARBA" id="ARBA00000439"/>
    </source>
</evidence>
<evidence type="ECO:0000256" key="5">
    <source>
        <dbReference type="ARBA" id="ARBA00022676"/>
    </source>
</evidence>
<dbReference type="NCBIfam" id="NF011080">
    <property type="entry name" value="PRK14508.1-3"/>
    <property type="match status" value="1"/>
</dbReference>
<dbReference type="Gene3D" id="3.20.20.80">
    <property type="entry name" value="Glycosidases"/>
    <property type="match status" value="1"/>
</dbReference>
<evidence type="ECO:0000256" key="2">
    <source>
        <dbReference type="ARBA" id="ARBA00005684"/>
    </source>
</evidence>
<keyword evidence="6 10" id="KW-0808">Transferase</keyword>
<dbReference type="PANTHER" id="PTHR32438">
    <property type="entry name" value="4-ALPHA-GLUCANOTRANSFERASE DPE1, CHLOROPLASTIC/AMYLOPLASTIC"/>
    <property type="match status" value="1"/>
</dbReference>
<dbReference type="RefSeq" id="WP_092477458.1">
    <property type="nucleotide sequence ID" value="NZ_FOHN01000007.1"/>
</dbReference>
<evidence type="ECO:0000313" key="12">
    <source>
        <dbReference type="Proteomes" id="UP000199800"/>
    </source>
</evidence>
<evidence type="ECO:0000256" key="9">
    <source>
        <dbReference type="ARBA" id="ARBA00031501"/>
    </source>
</evidence>
<keyword evidence="7 10" id="KW-0119">Carbohydrate metabolism</keyword>
<evidence type="ECO:0000256" key="7">
    <source>
        <dbReference type="ARBA" id="ARBA00023277"/>
    </source>
</evidence>
<dbReference type="PANTHER" id="PTHR32438:SF5">
    <property type="entry name" value="4-ALPHA-GLUCANOTRANSFERASE DPE1, CHLOROPLASTIC_AMYLOPLASTIC"/>
    <property type="match status" value="1"/>
</dbReference>
<dbReference type="GO" id="GO:0005975">
    <property type="term" value="P:carbohydrate metabolic process"/>
    <property type="evidence" value="ECO:0007669"/>
    <property type="project" value="InterPro"/>
</dbReference>
<evidence type="ECO:0000256" key="10">
    <source>
        <dbReference type="RuleBase" id="RU361207"/>
    </source>
</evidence>
<comment type="similarity">
    <text evidence="2 10">Belongs to the disproportionating enzyme family.</text>
</comment>
<accession>A0A1I0BHY7</accession>
<dbReference type="InterPro" id="IPR017853">
    <property type="entry name" value="GH"/>
</dbReference>
<dbReference type="AlphaFoldDB" id="A0A1I0BHY7"/>
<protein>
    <recommendedName>
        <fullName evidence="4 10">4-alpha-glucanotransferase</fullName>
        <ecNumber evidence="3 10">2.4.1.25</ecNumber>
    </recommendedName>
    <alternativeName>
        <fullName evidence="8 10">Amylomaltase</fullName>
    </alternativeName>
    <alternativeName>
        <fullName evidence="9 10">Disproportionating enzyme</fullName>
    </alternativeName>
</protein>
<keyword evidence="5 10" id="KW-0328">Glycosyltransferase</keyword>
<dbReference type="InterPro" id="IPR003385">
    <property type="entry name" value="Glyco_hydro_77"/>
</dbReference>
<comment type="catalytic activity">
    <reaction evidence="1 10">
        <text>Transfers a segment of a (1-&gt;4)-alpha-D-glucan to a new position in an acceptor, which may be glucose or a (1-&gt;4)-alpha-D-glucan.</text>
        <dbReference type="EC" id="2.4.1.25"/>
    </reaction>
</comment>
<dbReference type="STRING" id="29364.SAMN04487772_107115"/>
<evidence type="ECO:0000256" key="3">
    <source>
        <dbReference type="ARBA" id="ARBA00012560"/>
    </source>
</evidence>
<dbReference type="EC" id="2.4.1.25" evidence="3 10"/>
<evidence type="ECO:0000256" key="8">
    <source>
        <dbReference type="ARBA" id="ARBA00031423"/>
    </source>
</evidence>